<keyword evidence="4 8" id="KW-0812">Transmembrane</keyword>
<comment type="subcellular location">
    <subcellularLocation>
        <location evidence="1 8">Cell membrane</location>
        <topology evidence="1 8">Multi-pass membrane protein</topology>
    </subcellularLocation>
</comment>
<dbReference type="InterPro" id="IPR035906">
    <property type="entry name" value="MetI-like_sf"/>
</dbReference>
<dbReference type="NCBIfam" id="TIGR01726">
    <property type="entry name" value="HEQRo_perm_3TM"/>
    <property type="match status" value="1"/>
</dbReference>
<keyword evidence="2 8" id="KW-0813">Transport</keyword>
<keyword evidence="11" id="KW-1185">Reference proteome</keyword>
<comment type="similarity">
    <text evidence="8">Belongs to the binding-protein-dependent transport system permease family.</text>
</comment>
<keyword evidence="3" id="KW-1003">Cell membrane</keyword>
<dbReference type="InterPro" id="IPR000515">
    <property type="entry name" value="MetI-like"/>
</dbReference>
<evidence type="ECO:0000256" key="5">
    <source>
        <dbReference type="ARBA" id="ARBA00022970"/>
    </source>
</evidence>
<dbReference type="CDD" id="cd06261">
    <property type="entry name" value="TM_PBP2"/>
    <property type="match status" value="1"/>
</dbReference>
<evidence type="ECO:0000256" key="4">
    <source>
        <dbReference type="ARBA" id="ARBA00022692"/>
    </source>
</evidence>
<dbReference type="PANTHER" id="PTHR30614:SF0">
    <property type="entry name" value="L-CYSTINE TRANSPORT SYSTEM PERMEASE PROTEIN TCYL"/>
    <property type="match status" value="1"/>
</dbReference>
<evidence type="ECO:0000313" key="11">
    <source>
        <dbReference type="Proteomes" id="UP001597497"/>
    </source>
</evidence>
<feature type="transmembrane region" description="Helical" evidence="8">
    <location>
        <begin position="188"/>
        <end position="209"/>
    </location>
</feature>
<dbReference type="InterPro" id="IPR014341">
    <property type="entry name" value="Ectoine_EhuD"/>
</dbReference>
<reference evidence="11" key="1">
    <citation type="journal article" date="2019" name="Int. J. Syst. Evol. Microbiol.">
        <title>The Global Catalogue of Microorganisms (GCM) 10K type strain sequencing project: providing services to taxonomists for standard genome sequencing and annotation.</title>
        <authorList>
            <consortium name="The Broad Institute Genomics Platform"/>
            <consortium name="The Broad Institute Genome Sequencing Center for Infectious Disease"/>
            <person name="Wu L."/>
            <person name="Ma J."/>
        </authorList>
    </citation>
    <scope>NUCLEOTIDE SEQUENCE [LARGE SCALE GENOMIC DNA]</scope>
    <source>
        <strain evidence="11">KCTC 33676</strain>
    </source>
</reference>
<evidence type="ECO:0000256" key="2">
    <source>
        <dbReference type="ARBA" id="ARBA00022448"/>
    </source>
</evidence>
<dbReference type="PROSITE" id="PS50928">
    <property type="entry name" value="ABC_TM1"/>
    <property type="match status" value="1"/>
</dbReference>
<evidence type="ECO:0000313" key="10">
    <source>
        <dbReference type="EMBL" id="MFD2671313.1"/>
    </source>
</evidence>
<gene>
    <name evidence="10" type="primary">ehuD</name>
    <name evidence="10" type="ORF">ACFSUC_06805</name>
</gene>
<comment type="caution">
    <text evidence="10">The sequence shown here is derived from an EMBL/GenBank/DDBJ whole genome shotgun (WGS) entry which is preliminary data.</text>
</comment>
<evidence type="ECO:0000256" key="3">
    <source>
        <dbReference type="ARBA" id="ARBA00022475"/>
    </source>
</evidence>
<feature type="transmembrane region" description="Helical" evidence="8">
    <location>
        <begin position="20"/>
        <end position="42"/>
    </location>
</feature>
<dbReference type="Pfam" id="PF00528">
    <property type="entry name" value="BPD_transp_1"/>
    <property type="match status" value="1"/>
</dbReference>
<dbReference type="InterPro" id="IPR010065">
    <property type="entry name" value="AA_ABC_transptr_permease_3TM"/>
</dbReference>
<evidence type="ECO:0000259" key="9">
    <source>
        <dbReference type="PROSITE" id="PS50928"/>
    </source>
</evidence>
<dbReference type="RefSeq" id="WP_379928767.1">
    <property type="nucleotide sequence ID" value="NZ_JBHUMM010000010.1"/>
</dbReference>
<name>A0ABW5R8J0_9BACL</name>
<proteinExistence type="inferred from homology"/>
<evidence type="ECO:0000256" key="6">
    <source>
        <dbReference type="ARBA" id="ARBA00022989"/>
    </source>
</evidence>
<keyword evidence="6 8" id="KW-1133">Transmembrane helix</keyword>
<sequence length="220" mass="25060">MWSWEHAFEVFPEIFSALKITVSVTFISFFLALVFGLVLTLLRRSKSKLISYPTAFFIEFIRSTPLLVQAFFIFYVLPLYGIRLSPFVAGFVALGLHYSTYLSEVYRSGIEGVSKGQWEAARALNFSPIQTWIRIILPQAVPPIIPVLGNYLIVMFKETPILAAITLLEIFGTAREIASVDWRFLEPITIVGFLFLFISYPASLAVSWLEKKFNRQEGRA</sequence>
<evidence type="ECO:0000256" key="8">
    <source>
        <dbReference type="RuleBase" id="RU363032"/>
    </source>
</evidence>
<dbReference type="InterPro" id="IPR043429">
    <property type="entry name" value="ArtM/GltK/GlnP/TcyL/YhdX-like"/>
</dbReference>
<keyword evidence="5" id="KW-0029">Amino-acid transport</keyword>
<dbReference type="Gene3D" id="1.10.3720.10">
    <property type="entry name" value="MetI-like"/>
    <property type="match status" value="1"/>
</dbReference>
<protein>
    <submittedName>
        <fullName evidence="10">Ectoine/hydroxyectoine ABC transporter permease subunit EhuD</fullName>
    </submittedName>
</protein>
<dbReference type="EMBL" id="JBHUMM010000010">
    <property type="protein sequence ID" value="MFD2671313.1"/>
    <property type="molecule type" value="Genomic_DNA"/>
</dbReference>
<dbReference type="NCBIfam" id="TIGR03003">
    <property type="entry name" value="ectoine_ehuD"/>
    <property type="match status" value="1"/>
</dbReference>
<keyword evidence="7 8" id="KW-0472">Membrane</keyword>
<accession>A0ABW5R8J0</accession>
<evidence type="ECO:0000256" key="7">
    <source>
        <dbReference type="ARBA" id="ARBA00023136"/>
    </source>
</evidence>
<dbReference type="Proteomes" id="UP001597497">
    <property type="component" value="Unassembled WGS sequence"/>
</dbReference>
<dbReference type="SUPFAM" id="SSF161098">
    <property type="entry name" value="MetI-like"/>
    <property type="match status" value="1"/>
</dbReference>
<feature type="domain" description="ABC transmembrane type-1" evidence="9">
    <location>
        <begin position="18"/>
        <end position="206"/>
    </location>
</feature>
<evidence type="ECO:0000256" key="1">
    <source>
        <dbReference type="ARBA" id="ARBA00004651"/>
    </source>
</evidence>
<dbReference type="PANTHER" id="PTHR30614">
    <property type="entry name" value="MEMBRANE COMPONENT OF AMINO ACID ABC TRANSPORTER"/>
    <property type="match status" value="1"/>
</dbReference>
<organism evidence="10 11">
    <name type="scientific">Marinicrinis sediminis</name>
    <dbReference type="NCBI Taxonomy" id="1652465"/>
    <lineage>
        <taxon>Bacteria</taxon>
        <taxon>Bacillati</taxon>
        <taxon>Bacillota</taxon>
        <taxon>Bacilli</taxon>
        <taxon>Bacillales</taxon>
        <taxon>Paenibacillaceae</taxon>
    </lineage>
</organism>